<organism evidence="3">
    <name type="scientific">Auxenochlorella protothecoides</name>
    <name type="common">Green microalga</name>
    <name type="synonym">Chlorella protothecoides</name>
    <dbReference type="NCBI Taxonomy" id="3075"/>
    <lineage>
        <taxon>Eukaryota</taxon>
        <taxon>Viridiplantae</taxon>
        <taxon>Chlorophyta</taxon>
        <taxon>core chlorophytes</taxon>
        <taxon>Trebouxiophyceae</taxon>
        <taxon>Chlorellales</taxon>
        <taxon>Chlorellaceae</taxon>
        <taxon>Auxenochlorella</taxon>
    </lineage>
</organism>
<feature type="transmembrane region" description="Helical" evidence="2">
    <location>
        <begin position="84"/>
        <end position="105"/>
    </location>
</feature>
<feature type="region of interest" description="Disordered" evidence="1">
    <location>
        <begin position="1"/>
        <end position="31"/>
    </location>
</feature>
<keyword evidence="2" id="KW-0472">Membrane</keyword>
<keyword evidence="2" id="KW-0812">Transmembrane</keyword>
<proteinExistence type="predicted"/>
<keyword evidence="2" id="KW-1133">Transmembrane helix</keyword>
<name>A0A1D2A8U6_AUXPR</name>
<dbReference type="EMBL" id="GDKF01003005">
    <property type="protein sequence ID" value="JAT75617.1"/>
    <property type="molecule type" value="Transcribed_RNA"/>
</dbReference>
<protein>
    <submittedName>
        <fullName evidence="3">Uncharacterized protein</fullName>
    </submittedName>
</protein>
<reference evidence="3" key="1">
    <citation type="submission" date="2015-08" db="EMBL/GenBank/DDBJ databases">
        <authorList>
            <person name="Babu N.S."/>
            <person name="Beckwith C.J."/>
            <person name="Beseler K.G."/>
            <person name="Brison A."/>
            <person name="Carone J.V."/>
            <person name="Caskin T.P."/>
            <person name="Diamond M."/>
            <person name="Durham M.E."/>
            <person name="Foxe J.M."/>
            <person name="Go M."/>
            <person name="Henderson B.A."/>
            <person name="Jones I.B."/>
            <person name="McGettigan J.A."/>
            <person name="Micheletti S.J."/>
            <person name="Nasrallah M.E."/>
            <person name="Ortiz D."/>
            <person name="Piller C.R."/>
            <person name="Privatt S.R."/>
            <person name="Schneider S.L."/>
            <person name="Sharp S."/>
            <person name="Smith T.C."/>
            <person name="Stanton J.D."/>
            <person name="Ullery H.E."/>
            <person name="Wilson R.J."/>
            <person name="Serrano M.G."/>
            <person name="Buck G."/>
            <person name="Lee V."/>
            <person name="Wang Y."/>
            <person name="Carvalho R."/>
            <person name="Voegtly L."/>
            <person name="Shi R."/>
            <person name="Duckworth R."/>
            <person name="Johnson A."/>
            <person name="Loviza R."/>
            <person name="Walstead R."/>
            <person name="Shah Z."/>
            <person name="Kiflezghi M."/>
            <person name="Wade K."/>
            <person name="Ball S.L."/>
            <person name="Bradley K.W."/>
            <person name="Asai D.J."/>
            <person name="Bowman C.A."/>
            <person name="Russell D.A."/>
            <person name="Pope W.H."/>
            <person name="Jacobs-Sera D."/>
            <person name="Hendrix R.W."/>
            <person name="Hatfull G.F."/>
        </authorList>
    </citation>
    <scope>NUCLEOTIDE SEQUENCE</scope>
</reference>
<accession>A0A1D2A8U6</accession>
<sequence>MAVETRAHRRRSTGPLPSTTFEQNGEAETPSPSEMIARFQAILAEEKARRERNVITRAYSRVKRVYEHMIFGLGIYMLEPWEMAMVWISLLVMFCLVCSAILHILQNLGAVTLDTPAPWTLLKRALHLVPVTSHS</sequence>
<dbReference type="AlphaFoldDB" id="A0A1D2A8U6"/>
<evidence type="ECO:0000256" key="2">
    <source>
        <dbReference type="SAM" id="Phobius"/>
    </source>
</evidence>
<evidence type="ECO:0000313" key="3">
    <source>
        <dbReference type="EMBL" id="JAT75617.1"/>
    </source>
</evidence>
<gene>
    <name evidence="3" type="ORF">g.2477</name>
</gene>
<evidence type="ECO:0000256" key="1">
    <source>
        <dbReference type="SAM" id="MobiDB-lite"/>
    </source>
</evidence>